<evidence type="ECO:0000256" key="6">
    <source>
        <dbReference type="ARBA" id="ARBA00022898"/>
    </source>
</evidence>
<dbReference type="Gene3D" id="3.40.640.10">
    <property type="entry name" value="Type I PLP-dependent aspartate aminotransferase-like (Major domain)"/>
    <property type="match status" value="1"/>
</dbReference>
<dbReference type="FunFam" id="3.40.640.10:FF:000033">
    <property type="entry name" value="Aspartate aminotransferase"/>
    <property type="match status" value="1"/>
</dbReference>
<keyword evidence="4 8" id="KW-0032">Aminotransferase</keyword>
<dbReference type="InterPro" id="IPR004839">
    <property type="entry name" value="Aminotransferase_I/II_large"/>
</dbReference>
<evidence type="ECO:0000256" key="3">
    <source>
        <dbReference type="ARBA" id="ARBA00011738"/>
    </source>
</evidence>
<dbReference type="InterPro" id="IPR050596">
    <property type="entry name" value="AspAT/PAT-like"/>
</dbReference>
<name>A0A921DZU7_9HYPH</name>
<evidence type="ECO:0000256" key="1">
    <source>
        <dbReference type="ARBA" id="ARBA00001933"/>
    </source>
</evidence>
<dbReference type="EMBL" id="DYYG01000010">
    <property type="protein sequence ID" value="HJE22518.1"/>
    <property type="molecule type" value="Genomic_DNA"/>
</dbReference>
<evidence type="ECO:0000256" key="8">
    <source>
        <dbReference type="RuleBase" id="RU000481"/>
    </source>
</evidence>
<dbReference type="InterPro" id="IPR015422">
    <property type="entry name" value="PyrdxlP-dep_Trfase_small"/>
</dbReference>
<dbReference type="GO" id="GO:0030170">
    <property type="term" value="F:pyridoxal phosphate binding"/>
    <property type="evidence" value="ECO:0007669"/>
    <property type="project" value="InterPro"/>
</dbReference>
<evidence type="ECO:0000313" key="11">
    <source>
        <dbReference type="Proteomes" id="UP000742631"/>
    </source>
</evidence>
<dbReference type="InterPro" id="IPR004838">
    <property type="entry name" value="NHTrfase_class1_PyrdxlP-BS"/>
</dbReference>
<gene>
    <name evidence="10" type="ORF">K8W01_02500</name>
</gene>
<evidence type="ECO:0000256" key="5">
    <source>
        <dbReference type="ARBA" id="ARBA00022679"/>
    </source>
</evidence>
<dbReference type="InterPro" id="IPR015424">
    <property type="entry name" value="PyrdxlP-dep_Trfase"/>
</dbReference>
<dbReference type="PANTHER" id="PTHR46383:SF1">
    <property type="entry name" value="ASPARTATE AMINOTRANSFERASE"/>
    <property type="match status" value="1"/>
</dbReference>
<evidence type="ECO:0000256" key="4">
    <source>
        <dbReference type="ARBA" id="ARBA00022576"/>
    </source>
</evidence>
<dbReference type="CDD" id="cd00609">
    <property type="entry name" value="AAT_like"/>
    <property type="match status" value="1"/>
</dbReference>
<evidence type="ECO:0000256" key="7">
    <source>
        <dbReference type="ARBA" id="ARBA00049185"/>
    </source>
</evidence>
<dbReference type="PANTHER" id="PTHR46383">
    <property type="entry name" value="ASPARTATE AMINOTRANSFERASE"/>
    <property type="match status" value="1"/>
</dbReference>
<dbReference type="AlphaFoldDB" id="A0A921DZU7"/>
<reference evidence="10" key="1">
    <citation type="journal article" date="2021" name="PeerJ">
        <title>Extensive microbial diversity within the chicken gut microbiome revealed by metagenomics and culture.</title>
        <authorList>
            <person name="Gilroy R."/>
            <person name="Ravi A."/>
            <person name="Getino M."/>
            <person name="Pursley I."/>
            <person name="Horton D.L."/>
            <person name="Alikhan N.F."/>
            <person name="Baker D."/>
            <person name="Gharbi K."/>
            <person name="Hall N."/>
            <person name="Watson M."/>
            <person name="Adriaenssens E.M."/>
            <person name="Foster-Nyarko E."/>
            <person name="Jarju S."/>
            <person name="Secka A."/>
            <person name="Antonio M."/>
            <person name="Oren A."/>
            <person name="Chaudhuri R.R."/>
            <person name="La Ragione R."/>
            <person name="Hildebrand F."/>
            <person name="Pallen M.J."/>
        </authorList>
    </citation>
    <scope>NUCLEOTIDE SEQUENCE</scope>
    <source>
        <strain evidence="10">316</strain>
    </source>
</reference>
<dbReference type="SUPFAM" id="SSF53383">
    <property type="entry name" value="PLP-dependent transferases"/>
    <property type="match status" value="1"/>
</dbReference>
<dbReference type="EC" id="2.6.1.-" evidence="8"/>
<dbReference type="Pfam" id="PF00155">
    <property type="entry name" value="Aminotran_1_2"/>
    <property type="match status" value="1"/>
</dbReference>
<proteinExistence type="inferred from homology"/>
<dbReference type="GO" id="GO:0004069">
    <property type="term" value="F:L-aspartate:2-oxoglutarate aminotransferase activity"/>
    <property type="evidence" value="ECO:0007669"/>
    <property type="project" value="UniProtKB-EC"/>
</dbReference>
<evidence type="ECO:0000313" key="10">
    <source>
        <dbReference type="EMBL" id="HJE22518.1"/>
    </source>
</evidence>
<comment type="similarity">
    <text evidence="2 8">Belongs to the class-I pyridoxal-phosphate-dependent aminotransferase family.</text>
</comment>
<feature type="domain" description="Aminotransferase class I/classII large" evidence="9">
    <location>
        <begin position="32"/>
        <end position="392"/>
    </location>
</feature>
<keyword evidence="6" id="KW-0663">Pyridoxal phosphate</keyword>
<dbReference type="InterPro" id="IPR015421">
    <property type="entry name" value="PyrdxlP-dep_Trfase_major"/>
</dbReference>
<comment type="caution">
    <text evidence="10">The sequence shown here is derived from an EMBL/GenBank/DDBJ whole genome shotgun (WGS) entry which is preliminary data.</text>
</comment>
<comment type="cofactor">
    <cofactor evidence="1 8">
        <name>pyridoxal 5'-phosphate</name>
        <dbReference type="ChEBI" id="CHEBI:597326"/>
    </cofactor>
</comment>
<accession>A0A921DZU7</accession>
<comment type="subunit">
    <text evidence="3">Homodimer.</text>
</comment>
<dbReference type="PROSITE" id="PS00105">
    <property type="entry name" value="AA_TRANSFER_CLASS_1"/>
    <property type="match status" value="1"/>
</dbReference>
<protein>
    <recommendedName>
        <fullName evidence="8">Aminotransferase</fullName>
        <ecNumber evidence="8">2.6.1.-</ecNumber>
    </recommendedName>
</protein>
<evidence type="ECO:0000256" key="2">
    <source>
        <dbReference type="ARBA" id="ARBA00007441"/>
    </source>
</evidence>
<comment type="catalytic activity">
    <reaction evidence="7">
        <text>L-aspartate + 2-oxoglutarate = oxaloacetate + L-glutamate</text>
        <dbReference type="Rhea" id="RHEA:21824"/>
        <dbReference type="ChEBI" id="CHEBI:16452"/>
        <dbReference type="ChEBI" id="CHEBI:16810"/>
        <dbReference type="ChEBI" id="CHEBI:29985"/>
        <dbReference type="ChEBI" id="CHEBI:29991"/>
        <dbReference type="EC" id="2.6.1.1"/>
    </reaction>
</comment>
<evidence type="ECO:0000259" key="9">
    <source>
        <dbReference type="Pfam" id="PF00155"/>
    </source>
</evidence>
<sequence>MGFLADALSRVKPSATIAMTQKARELKASGMDVISLSVGEPDFDTPDHIKEAAIDAIRRGETKYPPVSGIVPLREAIVKKFKRENGLDYKVSQTIVGTGGKHVIYNALLATLNPGDEVVIPRPYWVSYPEMVILCGGTPVFAETDMAHDFKLQPEELERAITPKTKWIILNSPSNPSGAAYSRDEMKKITDVLMRHPHVWVLTDDMYEHLTYGDFEFVTPAQVEPGLYDRTLTMNGVSKAYAMTGWRIGYAAGPEQLIKAMDFVQGQQTSGASSISQWAAVAALDGTQEHLARFKAAFQERRDLVVSMLNQSNGLKCPTPEGAFYVYPSCAELIGKTTESGKTLASDEDFVTELLQAEGVAAVHGSAFGLGPNLRISYATSNKTLEEACRRIQRFCGSLR</sequence>
<dbReference type="Gene3D" id="3.90.1150.10">
    <property type="entry name" value="Aspartate Aminotransferase, domain 1"/>
    <property type="match status" value="1"/>
</dbReference>
<keyword evidence="5 8" id="KW-0808">Transferase</keyword>
<dbReference type="GO" id="GO:0006520">
    <property type="term" value="P:amino acid metabolic process"/>
    <property type="evidence" value="ECO:0007669"/>
    <property type="project" value="InterPro"/>
</dbReference>
<organism evidence="10 11">
    <name type="scientific">Methylorubrum populi</name>
    <dbReference type="NCBI Taxonomy" id="223967"/>
    <lineage>
        <taxon>Bacteria</taxon>
        <taxon>Pseudomonadati</taxon>
        <taxon>Pseudomonadota</taxon>
        <taxon>Alphaproteobacteria</taxon>
        <taxon>Hyphomicrobiales</taxon>
        <taxon>Methylobacteriaceae</taxon>
        <taxon>Methylorubrum</taxon>
    </lineage>
</organism>
<dbReference type="Proteomes" id="UP000742631">
    <property type="component" value="Unassembled WGS sequence"/>
</dbReference>
<reference evidence="10" key="2">
    <citation type="submission" date="2021-09" db="EMBL/GenBank/DDBJ databases">
        <authorList>
            <person name="Gilroy R."/>
        </authorList>
    </citation>
    <scope>NUCLEOTIDE SEQUENCE</scope>
    <source>
        <strain evidence="10">316</strain>
    </source>
</reference>